<gene>
    <name evidence="1" type="ORF">Acr_08g0004080</name>
</gene>
<keyword evidence="2" id="KW-1185">Reference proteome</keyword>
<proteinExistence type="predicted"/>
<dbReference type="Proteomes" id="UP000585474">
    <property type="component" value="Unassembled WGS sequence"/>
</dbReference>
<evidence type="ECO:0000313" key="1">
    <source>
        <dbReference type="EMBL" id="GFY92012.1"/>
    </source>
</evidence>
<dbReference type="AlphaFoldDB" id="A0A7J0F003"/>
<reference evidence="1 2" key="1">
    <citation type="submission" date="2019-07" db="EMBL/GenBank/DDBJ databases">
        <title>De Novo Assembly of kiwifruit Actinidia rufa.</title>
        <authorList>
            <person name="Sugita-Konishi S."/>
            <person name="Sato K."/>
            <person name="Mori E."/>
            <person name="Abe Y."/>
            <person name="Kisaki G."/>
            <person name="Hamano K."/>
            <person name="Suezawa K."/>
            <person name="Otani M."/>
            <person name="Fukuda T."/>
            <person name="Manabe T."/>
            <person name="Gomi K."/>
            <person name="Tabuchi M."/>
            <person name="Akimitsu K."/>
            <person name="Kataoka I."/>
        </authorList>
    </citation>
    <scope>NUCLEOTIDE SEQUENCE [LARGE SCALE GENOMIC DNA]</scope>
    <source>
        <strain evidence="2">cv. Fuchu</strain>
    </source>
</reference>
<comment type="caution">
    <text evidence="1">The sequence shown here is derived from an EMBL/GenBank/DDBJ whole genome shotgun (WGS) entry which is preliminary data.</text>
</comment>
<dbReference type="EMBL" id="BJWL01000008">
    <property type="protein sequence ID" value="GFY92012.1"/>
    <property type="molecule type" value="Genomic_DNA"/>
</dbReference>
<name>A0A7J0F003_9ERIC</name>
<protein>
    <submittedName>
        <fullName evidence="1">Uncharacterized protein</fullName>
    </submittedName>
</protein>
<accession>A0A7J0F003</accession>
<organism evidence="1 2">
    <name type="scientific">Actinidia rufa</name>
    <dbReference type="NCBI Taxonomy" id="165716"/>
    <lineage>
        <taxon>Eukaryota</taxon>
        <taxon>Viridiplantae</taxon>
        <taxon>Streptophyta</taxon>
        <taxon>Embryophyta</taxon>
        <taxon>Tracheophyta</taxon>
        <taxon>Spermatophyta</taxon>
        <taxon>Magnoliopsida</taxon>
        <taxon>eudicotyledons</taxon>
        <taxon>Gunneridae</taxon>
        <taxon>Pentapetalae</taxon>
        <taxon>asterids</taxon>
        <taxon>Ericales</taxon>
        <taxon>Actinidiaceae</taxon>
        <taxon>Actinidia</taxon>
    </lineage>
</organism>
<sequence length="179" mass="20545">MEEGIRKKTLVHTPLDTNRGKFLNKPPCSIFAPPDSEHERITLPTTLVVIENEDTLEINESEELKLDVQVVESVDPRSNEDLLMMWLSDVPSLIRWYGLLITSLQSTLKLGHILFGQTWIWNRDVMHVGRGNIYSFIDGHTKYTLTCVLDSRTANLKTLFVDSGILEMLPTRRNRILLN</sequence>
<evidence type="ECO:0000313" key="2">
    <source>
        <dbReference type="Proteomes" id="UP000585474"/>
    </source>
</evidence>